<gene>
    <name evidence="3" type="ORF">IZU98_19980</name>
</gene>
<evidence type="ECO:0000313" key="3">
    <source>
        <dbReference type="EMBL" id="QPH48628.1"/>
    </source>
</evidence>
<reference evidence="3 4" key="1">
    <citation type="submission" date="2020-11" db="EMBL/GenBank/DDBJ databases">
        <title>Pseudomonas fulva producing VIM-24.</title>
        <authorList>
            <person name="Liu S."/>
        </authorList>
    </citation>
    <scope>NUCLEOTIDE SEQUENCE [LARGE SCALE GENOMIC DNA]</scope>
    <source>
        <strain evidence="3 4">ZDHY414</strain>
    </source>
</reference>
<dbReference type="Proteomes" id="UP000594430">
    <property type="component" value="Chromosome"/>
</dbReference>
<feature type="region of interest" description="Disordered" evidence="1">
    <location>
        <begin position="203"/>
        <end position="227"/>
    </location>
</feature>
<feature type="compositionally biased region" description="Low complexity" evidence="1">
    <location>
        <begin position="204"/>
        <end position="217"/>
    </location>
</feature>
<dbReference type="InterPro" id="IPR013087">
    <property type="entry name" value="Znf_C2H2_type"/>
</dbReference>
<organism evidence="3 4">
    <name type="scientific">Pseudomonas fulva</name>
    <dbReference type="NCBI Taxonomy" id="47880"/>
    <lineage>
        <taxon>Bacteria</taxon>
        <taxon>Pseudomonadati</taxon>
        <taxon>Pseudomonadota</taxon>
        <taxon>Gammaproteobacteria</taxon>
        <taxon>Pseudomonadales</taxon>
        <taxon>Pseudomonadaceae</taxon>
        <taxon>Pseudomonas</taxon>
    </lineage>
</organism>
<feature type="domain" description="C2H2-type" evidence="2">
    <location>
        <begin position="46"/>
        <end position="66"/>
    </location>
</feature>
<dbReference type="PROSITE" id="PS00028">
    <property type="entry name" value="ZINC_FINGER_C2H2_1"/>
    <property type="match status" value="1"/>
</dbReference>
<dbReference type="AlphaFoldDB" id="A0A7S9LGH5"/>
<evidence type="ECO:0000313" key="4">
    <source>
        <dbReference type="Proteomes" id="UP000594430"/>
    </source>
</evidence>
<name>A0A7S9LGH5_9PSED</name>
<accession>A0A7S9LGH5</accession>
<evidence type="ECO:0000259" key="2">
    <source>
        <dbReference type="PROSITE" id="PS00028"/>
    </source>
</evidence>
<dbReference type="RefSeq" id="WP_196110225.1">
    <property type="nucleotide sequence ID" value="NZ_CP064943.1"/>
</dbReference>
<evidence type="ECO:0000256" key="1">
    <source>
        <dbReference type="SAM" id="MobiDB-lite"/>
    </source>
</evidence>
<protein>
    <recommendedName>
        <fullName evidence="2">C2H2-type domain-containing protein</fullName>
    </recommendedName>
</protein>
<dbReference type="EMBL" id="CP064946">
    <property type="protein sequence ID" value="QPH48628.1"/>
    <property type="molecule type" value="Genomic_DNA"/>
</dbReference>
<sequence>MNIPLSGADRVFNADNMFSSDGRFFLVEFKSSRGDLRSEDRKKSACVLCEGLFTYWEALDLHQQCHFAAWGKKRYNGGLDTFFGVYEDLVCRPETLPSCGAVRQNPPHRHLEYDGPAEVSGEQLAIAVATGQSGLERHDFLRYLNWLLWAREETGSYEKTRAMPITLFGTSFAGGIKSREFANFQQLDAWAEPFIAKYMAAVNPSAASDPPSEPSSDTKPGGYGPKN</sequence>
<proteinExistence type="predicted"/>